<evidence type="ECO:0000256" key="1">
    <source>
        <dbReference type="ARBA" id="ARBA00000382"/>
    </source>
</evidence>
<dbReference type="Proteomes" id="UP000002748">
    <property type="component" value="Unassembled WGS sequence"/>
</dbReference>
<dbReference type="EMBL" id="ALBS01000099">
    <property type="protein sequence ID" value="EJT50526.1"/>
    <property type="molecule type" value="Genomic_DNA"/>
</dbReference>
<dbReference type="AlphaFoldDB" id="J5TEK2"/>
<evidence type="ECO:0000256" key="7">
    <source>
        <dbReference type="ARBA" id="ARBA00023136"/>
    </source>
</evidence>
<dbReference type="GO" id="GO:0009277">
    <property type="term" value="C:fungal-type cell wall"/>
    <property type="evidence" value="ECO:0007669"/>
    <property type="project" value="TreeGrafter"/>
</dbReference>
<gene>
    <name evidence="17" type="ORF">A1Q1_00147</name>
</gene>
<dbReference type="GO" id="GO:0000272">
    <property type="term" value="P:polysaccharide catabolic process"/>
    <property type="evidence" value="ECO:0007669"/>
    <property type="project" value="UniProtKB-KW"/>
</dbReference>
<feature type="transmembrane region" description="Helical" evidence="16">
    <location>
        <begin position="164"/>
        <end position="186"/>
    </location>
</feature>
<feature type="compositionally biased region" description="Polar residues" evidence="15">
    <location>
        <begin position="43"/>
        <end position="79"/>
    </location>
</feature>
<feature type="region of interest" description="Disordered" evidence="15">
    <location>
        <begin position="190"/>
        <end position="219"/>
    </location>
</feature>
<feature type="compositionally biased region" description="Low complexity" evidence="15">
    <location>
        <begin position="190"/>
        <end position="202"/>
    </location>
</feature>
<dbReference type="GO" id="GO:0009986">
    <property type="term" value="C:cell surface"/>
    <property type="evidence" value="ECO:0007669"/>
    <property type="project" value="TreeGrafter"/>
</dbReference>
<evidence type="ECO:0000313" key="18">
    <source>
        <dbReference type="Proteomes" id="UP000002748"/>
    </source>
</evidence>
<keyword evidence="5" id="KW-1003">Cell membrane</keyword>
<evidence type="ECO:0000313" key="17">
    <source>
        <dbReference type="EMBL" id="EJT50526.1"/>
    </source>
</evidence>
<proteinExistence type="inferred from homology"/>
<dbReference type="GO" id="GO:0005576">
    <property type="term" value="C:extracellular region"/>
    <property type="evidence" value="ECO:0007669"/>
    <property type="project" value="TreeGrafter"/>
</dbReference>
<evidence type="ECO:0000256" key="8">
    <source>
        <dbReference type="ARBA" id="ARBA00023180"/>
    </source>
</evidence>
<evidence type="ECO:0000256" key="4">
    <source>
        <dbReference type="ARBA" id="ARBA00012780"/>
    </source>
</evidence>
<keyword evidence="6" id="KW-0378">Hydrolase</keyword>
<feature type="compositionally biased region" description="Polar residues" evidence="15">
    <location>
        <begin position="1"/>
        <end position="10"/>
    </location>
</feature>
<keyword evidence="10" id="KW-0961">Cell wall biogenesis/degradation</keyword>
<comment type="caution">
    <text evidence="17">The sequence shown here is derived from an EMBL/GenBank/DDBJ whole genome shotgun (WGS) entry which is preliminary data.</text>
</comment>
<comment type="similarity">
    <text evidence="3">Belongs to the glycosyl hydrolase 17 family.</text>
</comment>
<dbReference type="VEuPathDB" id="FungiDB:A1Q1_00147"/>
<evidence type="ECO:0000256" key="6">
    <source>
        <dbReference type="ARBA" id="ARBA00022801"/>
    </source>
</evidence>
<sequence length="538" mass="58183">MSYDPSSQQRYAPVAGYGQPGRDQPGTYEEKAGLTGAGGESYPMTNVYSGSGSSTPRNPFHDPSQQSLLSTPTRQYSNSNMSGAAGVGAAAGMGAGAGAMAYGAGGDHGFSSAGSQPTYNAAAMAHDNVPSDQLWAMDNGDHGYRGYDESGHVAEKASSGKKKWIIIGSVLLLAAIIVGVVVGVVVSKNNNSSSSNSGSSKSGDSKSGSKDSASPDFEKDPKLHQVFWGMAYAPADGRPPWCANTQEAVNKDIQILSQLTTRLRLYGANCGVTQQVLKAIKDLKVDMKIYPAIYLDSSETNQQYYDWQVGNISEAITEYGADNIEGIAVGNEYLLIMMTEAGESQPSGPTYSKYVKQLASYVQDFKKTLKGWNVGKDIPVGTGDAGSMMSVELGNEVDYFMANVHPWFGLNTPVEMAAGWTWDYFQNNDVAFAEKSSPVPETFIAETGWPTKSMDKEHETNMEKGMAASATKGNYASEENLQKFLDTYVCQANKNGTKYFYFEPFDEPWKEQYGGVEPYWGLFDHDRNLKNIEIPTCE</sequence>
<feature type="region of interest" description="Disordered" evidence="15">
    <location>
        <begin position="1"/>
        <end position="79"/>
    </location>
</feature>
<evidence type="ECO:0000256" key="15">
    <source>
        <dbReference type="SAM" id="MobiDB-lite"/>
    </source>
</evidence>
<dbReference type="GeneID" id="25983661"/>
<evidence type="ECO:0000256" key="5">
    <source>
        <dbReference type="ARBA" id="ARBA00022475"/>
    </source>
</evidence>
<evidence type="ECO:0000256" key="3">
    <source>
        <dbReference type="ARBA" id="ARBA00008773"/>
    </source>
</evidence>
<protein>
    <recommendedName>
        <fullName evidence="4">glucan endo-1,3-beta-D-glucosidase</fullName>
        <ecNumber evidence="4">3.2.1.39</ecNumber>
    </recommendedName>
    <alternativeName>
        <fullName evidence="14">Endo-1,3-beta-glucanase btgC</fullName>
    </alternativeName>
    <alternativeName>
        <fullName evidence="13">Laminarinase btgC</fullName>
    </alternativeName>
</protein>
<comment type="subcellular location">
    <subcellularLocation>
        <location evidence="2">Cell membrane</location>
        <topology evidence="2">Single-pass type II membrane protein</topology>
    </subcellularLocation>
</comment>
<keyword evidence="16" id="KW-0812">Transmembrane</keyword>
<dbReference type="PANTHER" id="PTHR16631:SF17">
    <property type="entry name" value="GLUCAN ENDO-1,3-BETA-GLUCOSIDASE BTGC"/>
    <property type="match status" value="1"/>
</dbReference>
<keyword evidence="7 16" id="KW-0472">Membrane</keyword>
<evidence type="ECO:0000256" key="16">
    <source>
        <dbReference type="SAM" id="Phobius"/>
    </source>
</evidence>
<dbReference type="InterPro" id="IPR017853">
    <property type="entry name" value="GH"/>
</dbReference>
<organism evidence="17 18">
    <name type="scientific">Trichosporon asahii var. asahii (strain ATCC 90039 / CBS 2479 / JCM 2466 / KCTC 7840 / NBRC 103889/ NCYC 2677 / UAMH 7654)</name>
    <name type="common">Yeast</name>
    <dbReference type="NCBI Taxonomy" id="1186058"/>
    <lineage>
        <taxon>Eukaryota</taxon>
        <taxon>Fungi</taxon>
        <taxon>Dikarya</taxon>
        <taxon>Basidiomycota</taxon>
        <taxon>Agaricomycotina</taxon>
        <taxon>Tremellomycetes</taxon>
        <taxon>Trichosporonales</taxon>
        <taxon>Trichosporonaceae</taxon>
        <taxon>Trichosporon</taxon>
    </lineage>
</organism>
<dbReference type="GO" id="GO:0071555">
    <property type="term" value="P:cell wall organization"/>
    <property type="evidence" value="ECO:0007669"/>
    <property type="project" value="UniProtKB-KW"/>
</dbReference>
<dbReference type="PANTHER" id="PTHR16631">
    <property type="entry name" value="GLUCAN 1,3-BETA-GLUCOSIDASE"/>
    <property type="match status" value="1"/>
</dbReference>
<dbReference type="GO" id="GO:0042973">
    <property type="term" value="F:glucan endo-1,3-beta-D-glucosidase activity"/>
    <property type="evidence" value="ECO:0007669"/>
    <property type="project" value="UniProtKB-EC"/>
</dbReference>
<keyword evidence="16" id="KW-1133">Transmembrane helix</keyword>
<evidence type="ECO:0000256" key="2">
    <source>
        <dbReference type="ARBA" id="ARBA00004401"/>
    </source>
</evidence>
<dbReference type="RefSeq" id="XP_014181950.1">
    <property type="nucleotide sequence ID" value="XM_014326475.1"/>
</dbReference>
<dbReference type="HOGENOM" id="CLU_011476_0_0_1"/>
<dbReference type="KEGG" id="tasa:A1Q1_00147"/>
<name>J5TEK2_TRIAS</name>
<keyword evidence="11" id="KW-0624">Polysaccharide degradation</keyword>
<evidence type="ECO:0000256" key="14">
    <source>
        <dbReference type="ARBA" id="ARBA00043078"/>
    </source>
</evidence>
<dbReference type="Gene3D" id="3.20.20.80">
    <property type="entry name" value="Glycosidases"/>
    <property type="match status" value="1"/>
</dbReference>
<dbReference type="SUPFAM" id="SSF51445">
    <property type="entry name" value="(Trans)glycosidases"/>
    <property type="match status" value="1"/>
</dbReference>
<dbReference type="GO" id="GO:0005886">
    <property type="term" value="C:plasma membrane"/>
    <property type="evidence" value="ECO:0007669"/>
    <property type="project" value="UniProtKB-SubCell"/>
</dbReference>
<evidence type="ECO:0000256" key="12">
    <source>
        <dbReference type="ARBA" id="ARBA00037649"/>
    </source>
</evidence>
<dbReference type="InterPro" id="IPR050732">
    <property type="entry name" value="Beta-glucan_modifiers"/>
</dbReference>
<accession>J5TEK2</accession>
<evidence type="ECO:0000256" key="10">
    <source>
        <dbReference type="ARBA" id="ARBA00023316"/>
    </source>
</evidence>
<evidence type="ECO:0000256" key="11">
    <source>
        <dbReference type="ARBA" id="ARBA00023326"/>
    </source>
</evidence>
<dbReference type="EC" id="3.2.1.39" evidence="4"/>
<keyword evidence="8" id="KW-0325">Glycoprotein</keyword>
<evidence type="ECO:0000256" key="9">
    <source>
        <dbReference type="ARBA" id="ARBA00023277"/>
    </source>
</evidence>
<comment type="function">
    <text evidence="12">Glucanases play a role in cell expansion during growth, in cell-cell fusion during mating, and in spore release during sporulation. This enzyme may be involved in beta-glucan degradation. Active on laminarin and lichenan.</text>
</comment>
<evidence type="ECO:0000256" key="13">
    <source>
        <dbReference type="ARBA" id="ARBA00042373"/>
    </source>
</evidence>
<keyword evidence="9" id="KW-0119">Carbohydrate metabolism</keyword>
<dbReference type="OrthoDB" id="68336at2759"/>
<comment type="catalytic activity">
    <reaction evidence="1">
        <text>Hydrolysis of (1-&gt;3)-beta-D-glucosidic linkages in (1-&gt;3)-beta-D-glucans.</text>
        <dbReference type="EC" id="3.2.1.39"/>
    </reaction>
</comment>
<reference evidence="17 18" key="1">
    <citation type="journal article" date="2012" name="Eukaryot. Cell">
        <title>Draft genome sequence of CBS 2479, the standard type strain of Trichosporon asahii.</title>
        <authorList>
            <person name="Yang R.Y."/>
            <person name="Li H.T."/>
            <person name="Zhu H."/>
            <person name="Zhou G.P."/>
            <person name="Wang M."/>
            <person name="Wang L."/>
        </authorList>
    </citation>
    <scope>NUCLEOTIDE SEQUENCE [LARGE SCALE GENOMIC DNA]</scope>
    <source>
        <strain evidence="18">ATCC 90039 / CBS 2479 / JCM 2466 / KCTC 7840 / NCYC 2677 / UAMH 7654</strain>
    </source>
</reference>